<dbReference type="Proteomes" id="UP000275267">
    <property type="component" value="Unassembled WGS sequence"/>
</dbReference>
<protein>
    <submittedName>
        <fullName evidence="4">Uncharacterized protein</fullName>
    </submittedName>
</protein>
<evidence type="ECO:0000313" key="5">
    <source>
        <dbReference type="Proteomes" id="UP000275267"/>
    </source>
</evidence>
<dbReference type="STRING" id="4540.A0A3L6RGT2"/>
<keyword evidence="5" id="KW-1185">Reference proteome</keyword>
<reference evidence="5" key="1">
    <citation type="journal article" date="2019" name="Nat. Commun.">
        <title>The genome of broomcorn millet.</title>
        <authorList>
            <person name="Zou C."/>
            <person name="Miki D."/>
            <person name="Li D."/>
            <person name="Tang Q."/>
            <person name="Xiao L."/>
            <person name="Rajput S."/>
            <person name="Deng P."/>
            <person name="Jia W."/>
            <person name="Huang R."/>
            <person name="Zhang M."/>
            <person name="Sun Y."/>
            <person name="Hu J."/>
            <person name="Fu X."/>
            <person name="Schnable P.S."/>
            <person name="Li F."/>
            <person name="Zhang H."/>
            <person name="Feng B."/>
            <person name="Zhu X."/>
            <person name="Liu R."/>
            <person name="Schnable J.C."/>
            <person name="Zhu J.-K."/>
            <person name="Zhang H."/>
        </authorList>
    </citation>
    <scope>NUCLEOTIDE SEQUENCE [LARGE SCALE GENOMIC DNA]</scope>
</reference>
<name>A0A3L6RGT2_PANMI</name>
<dbReference type="GO" id="GO:0016491">
    <property type="term" value="F:oxidoreductase activity"/>
    <property type="evidence" value="ECO:0007669"/>
    <property type="project" value="UniProtKB-KW"/>
</dbReference>
<feature type="region of interest" description="Disordered" evidence="3">
    <location>
        <begin position="61"/>
        <end position="138"/>
    </location>
</feature>
<dbReference type="OrthoDB" id="294295at2759"/>
<dbReference type="PANTHER" id="PTHR43180">
    <property type="entry name" value="3-OXOACYL-(ACYL-CARRIER-PROTEIN) REDUCTASE (AFU_ORTHOLOGUE AFUA_6G11210)"/>
    <property type="match status" value="1"/>
</dbReference>
<accession>A0A3L6RGT2</accession>
<evidence type="ECO:0000256" key="2">
    <source>
        <dbReference type="ARBA" id="ARBA00023002"/>
    </source>
</evidence>
<comment type="caution">
    <text evidence="4">The sequence shown here is derived from an EMBL/GenBank/DDBJ whole genome shotgun (WGS) entry which is preliminary data.</text>
</comment>
<keyword evidence="2" id="KW-0560">Oxidoreductase</keyword>
<dbReference type="PRINTS" id="PR01217">
    <property type="entry name" value="PRICHEXTENSN"/>
</dbReference>
<dbReference type="PANTHER" id="PTHR43180:SF96">
    <property type="entry name" value="SEX DETERMINATION PROTEIN TASSELSEED 2"/>
    <property type="match status" value="1"/>
</dbReference>
<organism evidence="4 5">
    <name type="scientific">Panicum miliaceum</name>
    <name type="common">Proso millet</name>
    <name type="synonym">Broomcorn millet</name>
    <dbReference type="NCBI Taxonomy" id="4540"/>
    <lineage>
        <taxon>Eukaryota</taxon>
        <taxon>Viridiplantae</taxon>
        <taxon>Streptophyta</taxon>
        <taxon>Embryophyta</taxon>
        <taxon>Tracheophyta</taxon>
        <taxon>Spermatophyta</taxon>
        <taxon>Magnoliopsida</taxon>
        <taxon>Liliopsida</taxon>
        <taxon>Poales</taxon>
        <taxon>Poaceae</taxon>
        <taxon>PACMAD clade</taxon>
        <taxon>Panicoideae</taxon>
        <taxon>Panicodae</taxon>
        <taxon>Paniceae</taxon>
        <taxon>Panicinae</taxon>
        <taxon>Panicum</taxon>
        <taxon>Panicum sect. Panicum</taxon>
    </lineage>
</organism>
<evidence type="ECO:0000313" key="4">
    <source>
        <dbReference type="EMBL" id="RLN03759.1"/>
    </source>
</evidence>
<dbReference type="SUPFAM" id="SSF51735">
    <property type="entry name" value="NAD(P)-binding Rossmann-fold domains"/>
    <property type="match status" value="1"/>
</dbReference>
<sequence>MEEKWHVELVCKLAGKVAAITGGASGIVKATAAELVRNNGAKVVIADIQDDLGCKWRSQEFMAGGSYPPHPPPTGCPTPSDRGRYRAPSPTPPDELPPPPPPGLSPPPPSPLSPSGHGSPRNPNPLSSAASLHYPGRR</sequence>
<evidence type="ECO:0000256" key="3">
    <source>
        <dbReference type="SAM" id="MobiDB-lite"/>
    </source>
</evidence>
<dbReference type="Gene3D" id="3.40.50.720">
    <property type="entry name" value="NAD(P)-binding Rossmann-like Domain"/>
    <property type="match status" value="1"/>
</dbReference>
<gene>
    <name evidence="4" type="ORF">C2845_PM13G11460</name>
</gene>
<feature type="compositionally biased region" description="Pro residues" evidence="3">
    <location>
        <begin position="89"/>
        <end position="112"/>
    </location>
</feature>
<evidence type="ECO:0000256" key="1">
    <source>
        <dbReference type="ARBA" id="ARBA00006484"/>
    </source>
</evidence>
<proteinExistence type="inferred from homology"/>
<dbReference type="AlphaFoldDB" id="A0A3L6RGT2"/>
<comment type="similarity">
    <text evidence="1">Belongs to the short-chain dehydrogenases/reductases (SDR) family.</text>
</comment>
<dbReference type="InterPro" id="IPR036291">
    <property type="entry name" value="NAD(P)-bd_dom_sf"/>
</dbReference>
<dbReference type="EMBL" id="PQIB02000008">
    <property type="protein sequence ID" value="RLN03759.1"/>
    <property type="molecule type" value="Genomic_DNA"/>
</dbReference>